<keyword evidence="2" id="KW-0378">Hydrolase</keyword>
<name>A0A7S3WRN3_EMIHU</name>
<feature type="region of interest" description="Disordered" evidence="4">
    <location>
        <begin position="362"/>
        <end position="441"/>
    </location>
</feature>
<dbReference type="PANTHER" id="PTHR45691">
    <property type="entry name" value="PROTEIN DIAPHANOUS"/>
    <property type="match status" value="1"/>
</dbReference>
<reference evidence="6" key="1">
    <citation type="submission" date="2021-01" db="EMBL/GenBank/DDBJ databases">
        <authorList>
            <person name="Corre E."/>
            <person name="Pelletier E."/>
            <person name="Niang G."/>
            <person name="Scheremetjew M."/>
            <person name="Finn R."/>
            <person name="Kale V."/>
            <person name="Holt S."/>
            <person name="Cochrane G."/>
            <person name="Meng A."/>
            <person name="Brown T."/>
            <person name="Cohen L."/>
        </authorList>
    </citation>
    <scope>NUCLEOTIDE SEQUENCE</scope>
    <source>
        <strain evidence="6">379</strain>
    </source>
</reference>
<evidence type="ECO:0000256" key="4">
    <source>
        <dbReference type="SAM" id="MobiDB-lite"/>
    </source>
</evidence>
<feature type="region of interest" description="Disordered" evidence="4">
    <location>
        <begin position="214"/>
        <end position="233"/>
    </location>
</feature>
<protein>
    <submittedName>
        <fullName evidence="6">Uncharacterized protein</fullName>
    </submittedName>
</protein>
<evidence type="ECO:0000256" key="1">
    <source>
        <dbReference type="ARBA" id="ARBA00009209"/>
    </source>
</evidence>
<evidence type="ECO:0000256" key="5">
    <source>
        <dbReference type="SAM" id="Phobius"/>
    </source>
</evidence>
<dbReference type="SUPFAM" id="SSF48208">
    <property type="entry name" value="Six-hairpin glycosidases"/>
    <property type="match status" value="1"/>
</dbReference>
<dbReference type="GO" id="GO:0030041">
    <property type="term" value="P:actin filament polymerization"/>
    <property type="evidence" value="ECO:0007669"/>
    <property type="project" value="TreeGrafter"/>
</dbReference>
<dbReference type="GO" id="GO:0005975">
    <property type="term" value="P:carbohydrate metabolic process"/>
    <property type="evidence" value="ECO:0007669"/>
    <property type="project" value="InterPro"/>
</dbReference>
<organism evidence="6">
    <name type="scientific">Emiliania huxleyi</name>
    <name type="common">Coccolithophore</name>
    <name type="synonym">Pontosphaera huxleyi</name>
    <dbReference type="NCBI Taxonomy" id="2903"/>
    <lineage>
        <taxon>Eukaryota</taxon>
        <taxon>Haptista</taxon>
        <taxon>Haptophyta</taxon>
        <taxon>Prymnesiophyceae</taxon>
        <taxon>Isochrysidales</taxon>
        <taxon>Noelaerhabdaceae</taxon>
        <taxon>Emiliania</taxon>
    </lineage>
</organism>
<dbReference type="EMBL" id="HBIR01041620">
    <property type="protein sequence ID" value="CAE0574384.1"/>
    <property type="molecule type" value="Transcribed_RNA"/>
</dbReference>
<proteinExistence type="inferred from homology"/>
<keyword evidence="5" id="KW-1133">Transmembrane helix</keyword>
<dbReference type="InterPro" id="IPR008928">
    <property type="entry name" value="6-hairpin_glycosidase_sf"/>
</dbReference>
<sequence length="554" mass="57595">MPRSSADRAELLSAGYELFRGWRLMCERTVADSCQASHFCGEDESHECLPSWKFDDAVTAEAGTGSAPDGDEDAILGMLLLVLGTQGDDPRPSWWDEVARWTYQSCRAFLHHLSDDHPSLKASNGQPLRALKLGSCWGGWDCSNPSYHAPAHYRAFRDYMAAFAPDFGSSASEGSELAPTWDALIETSQLILDEAQCDATGLIPNWWVPSEGTSSIGQPGTPGCSGSGTPGAEFGSEAARTAWRVGLAALWYDDAAAIAWSQKMALHVEVTLETDGSLDTGCQVDSIHPGWQSNGFMVGPIATSLVIGHVASGLADPEQQTALNNLAATIQTMSVTDYYSGCWVAIATTTLSGDLSSLAPLVRSMGGSSPPLGEDASPPPPPPPSPPPQALSSPPPPPPPSPSPPSGTPSLPSLPPSPSPPAGSEPPSPAPPPPLVPQPDEYQDLFTCITGCFVESGFLEESGNANVDSVIAALAAAGVDLQGLTAGEEDSTDTEPTISRAAAIVLAAAGGFAVGILSALLALFLARKLCPPAEAAARKTTSFDKTGTRVAGHV</sequence>
<evidence type="ECO:0000256" key="2">
    <source>
        <dbReference type="ARBA" id="ARBA00022801"/>
    </source>
</evidence>
<dbReference type="Pfam" id="PF01270">
    <property type="entry name" value="Glyco_hydro_8"/>
    <property type="match status" value="1"/>
</dbReference>
<feature type="compositionally biased region" description="Pro residues" evidence="4">
    <location>
        <begin position="377"/>
        <end position="437"/>
    </location>
</feature>
<dbReference type="InterPro" id="IPR012341">
    <property type="entry name" value="6hp_glycosidase-like_sf"/>
</dbReference>
<dbReference type="GO" id="GO:0005884">
    <property type="term" value="C:actin filament"/>
    <property type="evidence" value="ECO:0007669"/>
    <property type="project" value="TreeGrafter"/>
</dbReference>
<dbReference type="PRINTS" id="PR01217">
    <property type="entry name" value="PRICHEXTENSN"/>
</dbReference>
<dbReference type="GO" id="GO:0004553">
    <property type="term" value="F:hydrolase activity, hydrolyzing O-glycosyl compounds"/>
    <property type="evidence" value="ECO:0007669"/>
    <property type="project" value="InterPro"/>
</dbReference>
<feature type="transmembrane region" description="Helical" evidence="5">
    <location>
        <begin position="501"/>
        <end position="526"/>
    </location>
</feature>
<dbReference type="AlphaFoldDB" id="A0A7S3WRN3"/>
<dbReference type="PANTHER" id="PTHR45691:SF6">
    <property type="entry name" value="PROTEIN DIAPHANOUS"/>
    <property type="match status" value="1"/>
</dbReference>
<dbReference type="Gene3D" id="1.50.10.10">
    <property type="match status" value="1"/>
</dbReference>
<keyword evidence="5" id="KW-0812">Transmembrane</keyword>
<accession>A0A7S3WRN3</accession>
<dbReference type="InterPro" id="IPR051412">
    <property type="entry name" value="Formin_Homology_Diaphanous_sf"/>
</dbReference>
<comment type="similarity">
    <text evidence="1">Belongs to the glycosyl hydrolase 8 (cellulase D) family.</text>
</comment>
<gene>
    <name evidence="6" type="ORF">EHUX00137_LOCUS32497</name>
</gene>
<keyword evidence="3" id="KW-0326">Glycosidase</keyword>
<evidence type="ECO:0000256" key="3">
    <source>
        <dbReference type="ARBA" id="ARBA00023295"/>
    </source>
</evidence>
<evidence type="ECO:0000313" key="6">
    <source>
        <dbReference type="EMBL" id="CAE0574384.1"/>
    </source>
</evidence>
<keyword evidence="5" id="KW-0472">Membrane</keyword>
<dbReference type="InterPro" id="IPR002037">
    <property type="entry name" value="Glyco_hydro_8"/>
</dbReference>